<dbReference type="Proteomes" id="UP000287651">
    <property type="component" value="Unassembled WGS sequence"/>
</dbReference>
<dbReference type="AlphaFoldDB" id="A0A426ZLC8"/>
<comment type="caution">
    <text evidence="1">The sequence shown here is derived from an EMBL/GenBank/DDBJ whole genome shotgun (WGS) entry which is preliminary data.</text>
</comment>
<reference evidence="1 2" key="1">
    <citation type="journal article" date="2014" name="Agronomy (Basel)">
        <title>A Draft Genome Sequence for Ensete ventricosum, the Drought-Tolerant Tree Against Hunger.</title>
        <authorList>
            <person name="Harrison J."/>
            <person name="Moore K.A."/>
            <person name="Paszkiewicz K."/>
            <person name="Jones T."/>
            <person name="Grant M."/>
            <person name="Ambacheew D."/>
            <person name="Muzemil S."/>
            <person name="Studholme D.J."/>
        </authorList>
    </citation>
    <scope>NUCLEOTIDE SEQUENCE [LARGE SCALE GENOMIC DNA]</scope>
</reference>
<protein>
    <submittedName>
        <fullName evidence="1">Uncharacterized protein</fullName>
    </submittedName>
</protein>
<accession>A0A426ZLC8</accession>
<proteinExistence type="predicted"/>
<evidence type="ECO:0000313" key="1">
    <source>
        <dbReference type="EMBL" id="RRT64770.1"/>
    </source>
</evidence>
<sequence>MARGSEPFGRGLCPPSCIGKVVATMFGRRRATPVMPPTKSVLRAGIAGCSKELRLVVGCRRQRTTTDGVVVKRCGLWQ</sequence>
<dbReference type="EMBL" id="AMZH03006062">
    <property type="protein sequence ID" value="RRT64770.1"/>
    <property type="molecule type" value="Genomic_DNA"/>
</dbReference>
<gene>
    <name evidence="1" type="ORF">B296_00033908</name>
</gene>
<name>A0A426ZLC8_ENSVE</name>
<organism evidence="1 2">
    <name type="scientific">Ensete ventricosum</name>
    <name type="common">Abyssinian banana</name>
    <name type="synonym">Musa ensete</name>
    <dbReference type="NCBI Taxonomy" id="4639"/>
    <lineage>
        <taxon>Eukaryota</taxon>
        <taxon>Viridiplantae</taxon>
        <taxon>Streptophyta</taxon>
        <taxon>Embryophyta</taxon>
        <taxon>Tracheophyta</taxon>
        <taxon>Spermatophyta</taxon>
        <taxon>Magnoliopsida</taxon>
        <taxon>Liliopsida</taxon>
        <taxon>Zingiberales</taxon>
        <taxon>Musaceae</taxon>
        <taxon>Ensete</taxon>
    </lineage>
</organism>
<evidence type="ECO:0000313" key="2">
    <source>
        <dbReference type="Proteomes" id="UP000287651"/>
    </source>
</evidence>